<sequence length="89" mass="9779">MGVAVHLVNQAVDDEVETGGDFTRFLQDFARLKVADLQFVGKACQIRLGKLVEGSKAREERLMIRDSHGGDSIPIGQTRTPSRREPEGA</sequence>
<evidence type="ECO:0000313" key="3">
    <source>
        <dbReference type="Proteomes" id="UP000760480"/>
    </source>
</evidence>
<proteinExistence type="predicted"/>
<name>A0ABX1TIS1_9GAMM</name>
<gene>
    <name evidence="2" type="ORF">E4P82_04290</name>
</gene>
<feature type="region of interest" description="Disordered" evidence="1">
    <location>
        <begin position="63"/>
        <end position="89"/>
    </location>
</feature>
<dbReference type="EMBL" id="SPMZ01000012">
    <property type="protein sequence ID" value="NMQ18484.1"/>
    <property type="molecule type" value="Genomic_DNA"/>
</dbReference>
<reference evidence="2 3" key="1">
    <citation type="submission" date="2019-03" db="EMBL/GenBank/DDBJ databases">
        <title>Metabolic reconstructions from genomes of highly enriched 'Candidatus Accumulibacter' and 'Candidatus Competibacter' bioreactor populations.</title>
        <authorList>
            <person name="Annavajhala M.K."/>
            <person name="Welles L."/>
            <person name="Abbas B."/>
            <person name="Sorokin D."/>
            <person name="Park H."/>
            <person name="Van Loosdrecht M."/>
            <person name="Chandran K."/>
        </authorList>
    </citation>
    <scope>NUCLEOTIDE SEQUENCE [LARGE SCALE GENOMIC DNA]</scope>
    <source>
        <strain evidence="2 3">SBR_G</strain>
    </source>
</reference>
<comment type="caution">
    <text evidence="2">The sequence shown here is derived from an EMBL/GenBank/DDBJ whole genome shotgun (WGS) entry which is preliminary data.</text>
</comment>
<dbReference type="RefSeq" id="WP_169247737.1">
    <property type="nucleotide sequence ID" value="NZ_SPMZ01000012.1"/>
</dbReference>
<dbReference type="Proteomes" id="UP000760480">
    <property type="component" value="Unassembled WGS sequence"/>
</dbReference>
<protein>
    <submittedName>
        <fullName evidence="2">Uncharacterized protein</fullName>
    </submittedName>
</protein>
<keyword evidence="3" id="KW-1185">Reference proteome</keyword>
<evidence type="ECO:0000256" key="1">
    <source>
        <dbReference type="SAM" id="MobiDB-lite"/>
    </source>
</evidence>
<accession>A0ABX1TIS1</accession>
<evidence type="ECO:0000313" key="2">
    <source>
        <dbReference type="EMBL" id="NMQ18484.1"/>
    </source>
</evidence>
<organism evidence="2 3">
    <name type="scientific">Candidatus Competibacter phosphatis</name>
    <dbReference type="NCBI Taxonomy" id="221280"/>
    <lineage>
        <taxon>Bacteria</taxon>
        <taxon>Pseudomonadati</taxon>
        <taxon>Pseudomonadota</taxon>
        <taxon>Gammaproteobacteria</taxon>
        <taxon>Candidatus Competibacteraceae</taxon>
        <taxon>Candidatus Competibacter</taxon>
    </lineage>
</organism>